<evidence type="ECO:0000313" key="2">
    <source>
        <dbReference type="Proteomes" id="UP000824469"/>
    </source>
</evidence>
<dbReference type="EMBL" id="JAHRHJ020000003">
    <property type="protein sequence ID" value="KAH9321680.1"/>
    <property type="molecule type" value="Genomic_DNA"/>
</dbReference>
<sequence>SPGNTLTATDDFDNNILKENPKFEDAFNTEQVTTLLDGLLVRSAQRGAYCTRCALLPGWRLMLWIPNKNTPTSPNKSGVTRLLHQLCA</sequence>
<name>A0AA38LGR3_TAXCH</name>
<comment type="caution">
    <text evidence="1">The sequence shown here is derived from an EMBL/GenBank/DDBJ whole genome shotgun (WGS) entry which is preliminary data.</text>
</comment>
<feature type="non-terminal residue" evidence="1">
    <location>
        <position position="1"/>
    </location>
</feature>
<feature type="non-terminal residue" evidence="1">
    <location>
        <position position="88"/>
    </location>
</feature>
<dbReference type="AlphaFoldDB" id="A0AA38LGR3"/>
<accession>A0AA38LGR3</accession>
<dbReference type="Proteomes" id="UP000824469">
    <property type="component" value="Unassembled WGS sequence"/>
</dbReference>
<reference evidence="1 2" key="1">
    <citation type="journal article" date="2021" name="Nat. Plants">
        <title>The Taxus genome provides insights into paclitaxel biosynthesis.</title>
        <authorList>
            <person name="Xiong X."/>
            <person name="Gou J."/>
            <person name="Liao Q."/>
            <person name="Li Y."/>
            <person name="Zhou Q."/>
            <person name="Bi G."/>
            <person name="Li C."/>
            <person name="Du R."/>
            <person name="Wang X."/>
            <person name="Sun T."/>
            <person name="Guo L."/>
            <person name="Liang H."/>
            <person name="Lu P."/>
            <person name="Wu Y."/>
            <person name="Zhang Z."/>
            <person name="Ro D.K."/>
            <person name="Shang Y."/>
            <person name="Huang S."/>
            <person name="Yan J."/>
        </authorList>
    </citation>
    <scope>NUCLEOTIDE SEQUENCE [LARGE SCALE GENOMIC DNA]</scope>
    <source>
        <strain evidence="1">Ta-2019</strain>
    </source>
</reference>
<protein>
    <submittedName>
        <fullName evidence="1">Uncharacterized protein</fullName>
    </submittedName>
</protein>
<proteinExistence type="predicted"/>
<organism evidence="1 2">
    <name type="scientific">Taxus chinensis</name>
    <name type="common">Chinese yew</name>
    <name type="synonym">Taxus wallichiana var. chinensis</name>
    <dbReference type="NCBI Taxonomy" id="29808"/>
    <lineage>
        <taxon>Eukaryota</taxon>
        <taxon>Viridiplantae</taxon>
        <taxon>Streptophyta</taxon>
        <taxon>Embryophyta</taxon>
        <taxon>Tracheophyta</taxon>
        <taxon>Spermatophyta</taxon>
        <taxon>Pinopsida</taxon>
        <taxon>Pinidae</taxon>
        <taxon>Conifers II</taxon>
        <taxon>Cupressales</taxon>
        <taxon>Taxaceae</taxon>
        <taxon>Taxus</taxon>
    </lineage>
</organism>
<gene>
    <name evidence="1" type="ORF">KI387_016319</name>
</gene>
<keyword evidence="2" id="KW-1185">Reference proteome</keyword>
<evidence type="ECO:0000313" key="1">
    <source>
        <dbReference type="EMBL" id="KAH9321680.1"/>
    </source>
</evidence>